<dbReference type="Gene3D" id="3.40.1280.10">
    <property type="match status" value="1"/>
</dbReference>
<dbReference type="Proteomes" id="UP000249061">
    <property type="component" value="Unassembled WGS sequence"/>
</dbReference>
<evidence type="ECO:0000256" key="5">
    <source>
        <dbReference type="SAM" id="MobiDB-lite"/>
    </source>
</evidence>
<evidence type="ECO:0000256" key="3">
    <source>
        <dbReference type="ARBA" id="ARBA00022679"/>
    </source>
</evidence>
<dbReference type="EMBL" id="QFQP01000063">
    <property type="protein sequence ID" value="PZR04172.1"/>
    <property type="molecule type" value="Genomic_DNA"/>
</dbReference>
<keyword evidence="4" id="KW-0949">S-adenosyl-L-methionine</keyword>
<accession>A0A2W5SML6</accession>
<evidence type="ECO:0000313" key="7">
    <source>
        <dbReference type="EMBL" id="PZR04172.1"/>
    </source>
</evidence>
<comment type="similarity">
    <text evidence="1">Belongs to the class IV-like SAM-binding methyltransferase superfamily. RNA methyltransferase TrmH family.</text>
</comment>
<dbReference type="InterPro" id="IPR029028">
    <property type="entry name" value="Alpha/beta_knot_MTases"/>
</dbReference>
<keyword evidence="2" id="KW-0489">Methyltransferase</keyword>
<dbReference type="GO" id="GO:0003723">
    <property type="term" value="F:RNA binding"/>
    <property type="evidence" value="ECO:0007669"/>
    <property type="project" value="InterPro"/>
</dbReference>
<evidence type="ECO:0000256" key="4">
    <source>
        <dbReference type="ARBA" id="ARBA00022691"/>
    </source>
</evidence>
<evidence type="ECO:0000259" key="6">
    <source>
        <dbReference type="Pfam" id="PF00588"/>
    </source>
</evidence>
<dbReference type="InterPro" id="IPR001537">
    <property type="entry name" value="SpoU_MeTrfase"/>
</dbReference>
<evidence type="ECO:0000256" key="1">
    <source>
        <dbReference type="ARBA" id="ARBA00007228"/>
    </source>
</evidence>
<dbReference type="CDD" id="cd18093">
    <property type="entry name" value="SpoU-like_TrmJ"/>
    <property type="match status" value="1"/>
</dbReference>
<dbReference type="AlphaFoldDB" id="A0A2W5SML6"/>
<feature type="region of interest" description="Disordered" evidence="5">
    <location>
        <begin position="1"/>
        <end position="22"/>
    </location>
</feature>
<dbReference type="GO" id="GO:0008173">
    <property type="term" value="F:RNA methyltransferase activity"/>
    <property type="evidence" value="ECO:0007669"/>
    <property type="project" value="InterPro"/>
</dbReference>
<reference evidence="7 8" key="1">
    <citation type="submission" date="2017-08" db="EMBL/GenBank/DDBJ databases">
        <title>Infants hospitalized years apart are colonized by the same room-sourced microbial strains.</title>
        <authorList>
            <person name="Brooks B."/>
            <person name="Olm M.R."/>
            <person name="Firek B.A."/>
            <person name="Baker R."/>
            <person name="Thomas B.C."/>
            <person name="Morowitz M.J."/>
            <person name="Banfield J.F."/>
        </authorList>
    </citation>
    <scope>NUCLEOTIDE SEQUENCE [LARGE SCALE GENOMIC DNA]</scope>
    <source>
        <strain evidence="7">S2_003_000_R2_14</strain>
    </source>
</reference>
<sequence>MRWRIARHRNHPPHQPRHAHRHRVHVRVHEVSGAVLHRELVGPRDVAPVVAGGGGLHARVPAGRRLAVVEVGRHGADGGDDGGGELERGGDVHQPLPAQGRSAVSAPLVVLVRPRNHDNLLAIAAAMKTFGLSEWVAVIPREHFTRMKQLAHMKNGADVARTLESLRRVETLEEAVHGHEVVVGTTMRELPAKLRFTSRELAHCTAHSDVKWALVFGAEANGLTDADLKPCHALAFLPTLPEQPSVNLSQAVVLFAYELHAAKSSAPAFVDVRGLRELRDVLADQCKANGLPRREADQLIAPVIRGAAS</sequence>
<dbReference type="Pfam" id="PF00588">
    <property type="entry name" value="SpoU_methylase"/>
    <property type="match status" value="1"/>
</dbReference>
<gene>
    <name evidence="7" type="ORF">DI536_34790</name>
</gene>
<dbReference type="PANTHER" id="PTHR42786">
    <property type="entry name" value="TRNA/RRNA METHYLTRANSFERASE"/>
    <property type="match status" value="1"/>
</dbReference>
<dbReference type="PANTHER" id="PTHR42786:SF2">
    <property type="entry name" value="TRNA (CYTIDINE_URIDINE-2'-O-)-METHYLTRANSFERASE TRMJ"/>
    <property type="match status" value="1"/>
</dbReference>
<dbReference type="GO" id="GO:0005829">
    <property type="term" value="C:cytosol"/>
    <property type="evidence" value="ECO:0007669"/>
    <property type="project" value="TreeGrafter"/>
</dbReference>
<comment type="caution">
    <text evidence="7">The sequence shown here is derived from an EMBL/GenBank/DDBJ whole genome shotgun (WGS) entry which is preliminary data.</text>
</comment>
<organism evidence="7 8">
    <name type="scientific">Archangium gephyra</name>
    <dbReference type="NCBI Taxonomy" id="48"/>
    <lineage>
        <taxon>Bacteria</taxon>
        <taxon>Pseudomonadati</taxon>
        <taxon>Myxococcota</taxon>
        <taxon>Myxococcia</taxon>
        <taxon>Myxococcales</taxon>
        <taxon>Cystobacterineae</taxon>
        <taxon>Archangiaceae</taxon>
        <taxon>Archangium</taxon>
    </lineage>
</organism>
<protein>
    <recommendedName>
        <fullName evidence="6">tRNA/rRNA methyltransferase SpoU type domain-containing protein</fullName>
    </recommendedName>
</protein>
<dbReference type="InterPro" id="IPR004384">
    <property type="entry name" value="RNA_MeTrfase_TrmJ/LasT"/>
</dbReference>
<dbReference type="GO" id="GO:0002128">
    <property type="term" value="P:tRNA nucleoside ribose methylation"/>
    <property type="evidence" value="ECO:0007669"/>
    <property type="project" value="TreeGrafter"/>
</dbReference>
<name>A0A2W5SML6_9BACT</name>
<dbReference type="InterPro" id="IPR029026">
    <property type="entry name" value="tRNA_m1G_MTases_N"/>
</dbReference>
<proteinExistence type="inferred from homology"/>
<feature type="domain" description="tRNA/rRNA methyltransferase SpoU type" evidence="6">
    <location>
        <begin position="108"/>
        <end position="257"/>
    </location>
</feature>
<evidence type="ECO:0000256" key="2">
    <source>
        <dbReference type="ARBA" id="ARBA00022603"/>
    </source>
</evidence>
<evidence type="ECO:0000313" key="8">
    <source>
        <dbReference type="Proteomes" id="UP000249061"/>
    </source>
</evidence>
<dbReference type="SUPFAM" id="SSF75217">
    <property type="entry name" value="alpha/beta knot"/>
    <property type="match status" value="1"/>
</dbReference>
<keyword evidence="3" id="KW-0808">Transferase</keyword>